<dbReference type="GO" id="GO:0005669">
    <property type="term" value="C:transcription factor TFIID complex"/>
    <property type="evidence" value="ECO:0007669"/>
    <property type="project" value="TreeGrafter"/>
</dbReference>
<feature type="repeat" description="WD" evidence="1">
    <location>
        <begin position="29"/>
        <end position="70"/>
    </location>
</feature>
<evidence type="ECO:0000313" key="3">
    <source>
        <dbReference type="Proteomes" id="UP000005237"/>
    </source>
</evidence>
<dbReference type="Pfam" id="PF00400">
    <property type="entry name" value="WD40"/>
    <property type="match status" value="2"/>
</dbReference>
<keyword evidence="1" id="KW-0853">WD repeat</keyword>
<accession>A0A8R1E9Q2</accession>
<protein>
    <submittedName>
        <fullName evidence="2">WD_REPEATS_REGION domain-containing protein</fullName>
    </submittedName>
</protein>
<dbReference type="InterPro" id="IPR001680">
    <property type="entry name" value="WD40_rpt"/>
</dbReference>
<dbReference type="EnsemblMetazoa" id="CJA26442a.1">
    <property type="protein sequence ID" value="CJA26442a.1"/>
    <property type="gene ID" value="WBGene00182014"/>
</dbReference>
<evidence type="ECO:0000313" key="2">
    <source>
        <dbReference type="EnsemblMetazoa" id="CJA26442a.1"/>
    </source>
</evidence>
<proteinExistence type="predicted"/>
<dbReference type="Gene3D" id="2.130.10.10">
    <property type="entry name" value="YVTN repeat-like/Quinoprotein amine dehydrogenase"/>
    <property type="match status" value="1"/>
</dbReference>
<dbReference type="InterPro" id="IPR015943">
    <property type="entry name" value="WD40/YVTN_repeat-like_dom_sf"/>
</dbReference>
<dbReference type="AlphaFoldDB" id="A0A8R1E9Q2"/>
<dbReference type="PROSITE" id="PS50082">
    <property type="entry name" value="WD_REPEATS_2"/>
    <property type="match status" value="1"/>
</dbReference>
<dbReference type="PANTHER" id="PTHR19879:SF1">
    <property type="entry name" value="CANNONBALL-RELATED"/>
    <property type="match status" value="1"/>
</dbReference>
<organism evidence="2 3">
    <name type="scientific">Caenorhabditis japonica</name>
    <dbReference type="NCBI Taxonomy" id="281687"/>
    <lineage>
        <taxon>Eukaryota</taxon>
        <taxon>Metazoa</taxon>
        <taxon>Ecdysozoa</taxon>
        <taxon>Nematoda</taxon>
        <taxon>Chromadorea</taxon>
        <taxon>Rhabditida</taxon>
        <taxon>Rhabditina</taxon>
        <taxon>Rhabditomorpha</taxon>
        <taxon>Rhabditoidea</taxon>
        <taxon>Rhabditidae</taxon>
        <taxon>Peloderinae</taxon>
        <taxon>Caenorhabditis</taxon>
    </lineage>
</organism>
<dbReference type="Proteomes" id="UP000005237">
    <property type="component" value="Unassembled WGS sequence"/>
</dbReference>
<sequence length="174" mass="18819">MQMGQKLRTALRGPPVFRDGSKFRLNRLLEGHKDGVWHVVADSSRNVCASASADQTARVWSLETGACLATYMGHTGSVNCVAISQHCTVDNSDGCGPAAGLILATASGDESTHIWRVPSNNENVFRQRLVFENPNRFKSVTTAFPQIYVSSGAHFHDVLFNTPCSSDTGTFCLG</sequence>
<dbReference type="GO" id="GO:0016251">
    <property type="term" value="F:RNA polymerase II general transcription initiation factor activity"/>
    <property type="evidence" value="ECO:0007669"/>
    <property type="project" value="TreeGrafter"/>
</dbReference>
<reference evidence="2" key="2">
    <citation type="submission" date="2022-06" db="UniProtKB">
        <authorList>
            <consortium name="EnsemblMetazoa"/>
        </authorList>
    </citation>
    <scope>IDENTIFICATION</scope>
    <source>
        <strain evidence="2">DF5081</strain>
    </source>
</reference>
<dbReference type="SMART" id="SM00320">
    <property type="entry name" value="WD40"/>
    <property type="match status" value="2"/>
</dbReference>
<dbReference type="InterPro" id="IPR036322">
    <property type="entry name" value="WD40_repeat_dom_sf"/>
</dbReference>
<dbReference type="PROSITE" id="PS50294">
    <property type="entry name" value="WD_REPEATS_REGION"/>
    <property type="match status" value="1"/>
</dbReference>
<reference evidence="3" key="1">
    <citation type="submission" date="2010-08" db="EMBL/GenBank/DDBJ databases">
        <authorList>
            <consortium name="Caenorhabditis japonica Sequencing Consortium"/>
            <person name="Wilson R.K."/>
        </authorList>
    </citation>
    <scope>NUCLEOTIDE SEQUENCE [LARGE SCALE GENOMIC DNA]</scope>
    <source>
        <strain evidence="3">DF5081</strain>
    </source>
</reference>
<dbReference type="GO" id="GO:0006367">
    <property type="term" value="P:transcription initiation at RNA polymerase II promoter"/>
    <property type="evidence" value="ECO:0007669"/>
    <property type="project" value="TreeGrafter"/>
</dbReference>
<dbReference type="SUPFAM" id="SSF50978">
    <property type="entry name" value="WD40 repeat-like"/>
    <property type="match status" value="1"/>
</dbReference>
<name>A0A8R1E9Q2_CAEJA</name>
<keyword evidence="3" id="KW-1185">Reference proteome</keyword>
<evidence type="ECO:0000256" key="1">
    <source>
        <dbReference type="PROSITE-ProRule" id="PRU00221"/>
    </source>
</evidence>
<dbReference type="PANTHER" id="PTHR19879">
    <property type="entry name" value="TRANSCRIPTION INITIATION FACTOR TFIID"/>
    <property type="match status" value="1"/>
</dbReference>